<dbReference type="PANTHER" id="PTHR10622:SF10">
    <property type="entry name" value="HET DOMAIN-CONTAINING PROTEIN"/>
    <property type="match status" value="1"/>
</dbReference>
<proteinExistence type="predicted"/>
<dbReference type="EMBL" id="JAWDJX010000034">
    <property type="protein sequence ID" value="KAK3050170.1"/>
    <property type="molecule type" value="Genomic_DNA"/>
</dbReference>
<keyword evidence="1" id="KW-0812">Transmembrane</keyword>
<dbReference type="InterPro" id="IPR010730">
    <property type="entry name" value="HET"/>
</dbReference>
<feature type="domain" description="Heterokaryon incompatibility" evidence="2">
    <location>
        <begin position="22"/>
        <end position="183"/>
    </location>
</feature>
<accession>A0AAJ0DAA7</accession>
<gene>
    <name evidence="4" type="ORF">LTR09_008559</name>
</gene>
<keyword evidence="1" id="KW-1133">Transmembrane helix</keyword>
<protein>
    <recommendedName>
        <fullName evidence="6">Heterokaryon incompatibility domain-containing protein</fullName>
    </recommendedName>
</protein>
<evidence type="ECO:0008006" key="6">
    <source>
        <dbReference type="Google" id="ProtNLM"/>
    </source>
</evidence>
<evidence type="ECO:0000259" key="3">
    <source>
        <dbReference type="Pfam" id="PF26640"/>
    </source>
</evidence>
<name>A0AAJ0DAA7_9PEZI</name>
<dbReference type="AlphaFoldDB" id="A0AAJ0DAA7"/>
<evidence type="ECO:0000256" key="1">
    <source>
        <dbReference type="SAM" id="Phobius"/>
    </source>
</evidence>
<dbReference type="Proteomes" id="UP001271007">
    <property type="component" value="Unassembled WGS sequence"/>
</dbReference>
<keyword evidence="1" id="KW-0472">Membrane</keyword>
<feature type="transmembrane region" description="Helical" evidence="1">
    <location>
        <begin position="724"/>
        <end position="742"/>
    </location>
</feature>
<reference evidence="4" key="1">
    <citation type="submission" date="2023-04" db="EMBL/GenBank/DDBJ databases">
        <title>Black Yeasts Isolated from many extreme environments.</title>
        <authorList>
            <person name="Coleine C."/>
            <person name="Stajich J.E."/>
            <person name="Selbmann L."/>
        </authorList>
    </citation>
    <scope>NUCLEOTIDE SEQUENCE</scope>
    <source>
        <strain evidence="4">CCFEE 5312</strain>
    </source>
</reference>
<feature type="transmembrane region" description="Helical" evidence="1">
    <location>
        <begin position="748"/>
        <end position="768"/>
    </location>
</feature>
<dbReference type="Pfam" id="PF26640">
    <property type="entry name" value="DUF8212"/>
    <property type="match status" value="1"/>
</dbReference>
<dbReference type="InterPro" id="IPR058525">
    <property type="entry name" value="DUF8212"/>
</dbReference>
<evidence type="ECO:0000313" key="5">
    <source>
        <dbReference type="Proteomes" id="UP001271007"/>
    </source>
</evidence>
<evidence type="ECO:0000259" key="2">
    <source>
        <dbReference type="Pfam" id="PF06985"/>
    </source>
</evidence>
<sequence length="770" mass="86906">MRLLNTRTQSLATFISCSIPPYAILSHTWGPDELTFEDLWLDGRSRRFVDDGSGSDNKITSACAQALEDDYEWIWIDTVCIDKSSSAELSEAINSMWTYYRKAGVCYAYLGDVVVADSELGESEKGEMDLELQREISTEQVLEDDESGDGVETLFDELGGRVATGKERWHESKWFERGWTLQELIAPREVRFYDRKWQLVGSRNDELLETISDVTKVPKAVFHDVDARFQVSVAQRMSWAARRRTTRIEDEAYSLLGIFGVSLPLLYGEGRRAFVRLQEEIIKVSTDHSIFAWRESSFNLNLYHTIMDGSYGPVDEWVQEQLAKPQGEASSMEDFFEVLTTTDTWKDFDKPRLLAISPSSFRGTCANIVSRGRRPSSVPYSMTNQGLRITLPVFQHPHEGWMAMLNCRDWHGVIALRLLATGKDEFIVGSAPLKIKTRARHLQGSRTAVAYPHQAAVAKMRTITIAREWPDKVSDVITTRLKAEGLVYVNLRKHDLTRFPLEDYVDLVFPPVSTVAQGIAIIPLEKDGLYFGGLAFSGVPVLGSFVVCFAYDSMDTSSDGFCEITQGAANAKRLAEMCKAFGETVRRACKDPTAPRSLAYIRDQQWGNLPIAYLVRAELQWQVDIEASGAKKWQVDTGEIALKINLGPAFSARWSLLALETRWYGEAKFSLPLNPNDLSDTAFKISKFSKRFRRKLALDPDAPYLFAGFDLSGSAFLGMKRRTIFLIMVFSGAYQVMWWGQRIVTGEFAFGFPFSVAVLSVLIFPTLFNL</sequence>
<dbReference type="PANTHER" id="PTHR10622">
    <property type="entry name" value="HET DOMAIN-CONTAINING PROTEIN"/>
    <property type="match status" value="1"/>
</dbReference>
<evidence type="ECO:0000313" key="4">
    <source>
        <dbReference type="EMBL" id="KAK3050170.1"/>
    </source>
</evidence>
<organism evidence="4 5">
    <name type="scientific">Extremus antarcticus</name>
    <dbReference type="NCBI Taxonomy" id="702011"/>
    <lineage>
        <taxon>Eukaryota</taxon>
        <taxon>Fungi</taxon>
        <taxon>Dikarya</taxon>
        <taxon>Ascomycota</taxon>
        <taxon>Pezizomycotina</taxon>
        <taxon>Dothideomycetes</taxon>
        <taxon>Dothideomycetidae</taxon>
        <taxon>Mycosphaerellales</taxon>
        <taxon>Extremaceae</taxon>
        <taxon>Extremus</taxon>
    </lineage>
</organism>
<keyword evidence="5" id="KW-1185">Reference proteome</keyword>
<comment type="caution">
    <text evidence="4">The sequence shown here is derived from an EMBL/GenBank/DDBJ whole genome shotgun (WGS) entry which is preliminary data.</text>
</comment>
<feature type="domain" description="DUF8212" evidence="3">
    <location>
        <begin position="272"/>
        <end position="393"/>
    </location>
</feature>
<feature type="transmembrane region" description="Helical" evidence="1">
    <location>
        <begin position="529"/>
        <end position="551"/>
    </location>
</feature>
<dbReference type="Pfam" id="PF06985">
    <property type="entry name" value="HET"/>
    <property type="match status" value="1"/>
</dbReference>